<dbReference type="PRINTS" id="PR01046">
    <property type="entry name" value="TRNASYNTHPRO"/>
</dbReference>
<keyword evidence="3 11" id="KW-0436">Ligase</keyword>
<dbReference type="InterPro" id="IPR045864">
    <property type="entry name" value="aa-tRNA-synth_II/BPL/LPL"/>
</dbReference>
<dbReference type="STRING" id="1618345.UT18_C0002G0035"/>
<evidence type="ECO:0000313" key="12">
    <source>
        <dbReference type="Proteomes" id="UP000034207"/>
    </source>
</evidence>
<dbReference type="AlphaFoldDB" id="A0A0G0LTJ4"/>
<dbReference type="GO" id="GO:0005829">
    <property type="term" value="C:cytosol"/>
    <property type="evidence" value="ECO:0007669"/>
    <property type="project" value="TreeGrafter"/>
</dbReference>
<dbReference type="CDD" id="cd00861">
    <property type="entry name" value="ProRS_anticodon_short"/>
    <property type="match status" value="1"/>
</dbReference>
<dbReference type="InterPro" id="IPR036621">
    <property type="entry name" value="Anticodon-bd_dom_sf"/>
</dbReference>
<dbReference type="InterPro" id="IPR002316">
    <property type="entry name" value="Pro-tRNA-ligase_IIa"/>
</dbReference>
<evidence type="ECO:0000256" key="4">
    <source>
        <dbReference type="ARBA" id="ARBA00022741"/>
    </source>
</evidence>
<comment type="catalytic activity">
    <reaction evidence="9">
        <text>tRNA(Pro) + L-proline + ATP = L-prolyl-tRNA(Pro) + AMP + diphosphate</text>
        <dbReference type="Rhea" id="RHEA:14305"/>
        <dbReference type="Rhea" id="RHEA-COMP:9700"/>
        <dbReference type="Rhea" id="RHEA-COMP:9702"/>
        <dbReference type="ChEBI" id="CHEBI:30616"/>
        <dbReference type="ChEBI" id="CHEBI:33019"/>
        <dbReference type="ChEBI" id="CHEBI:60039"/>
        <dbReference type="ChEBI" id="CHEBI:78442"/>
        <dbReference type="ChEBI" id="CHEBI:78532"/>
        <dbReference type="ChEBI" id="CHEBI:456215"/>
        <dbReference type="EC" id="6.1.1.15"/>
    </reaction>
</comment>
<evidence type="ECO:0000256" key="1">
    <source>
        <dbReference type="ARBA" id="ARBA00012831"/>
    </source>
</evidence>
<dbReference type="Gene3D" id="3.40.50.800">
    <property type="entry name" value="Anticodon-binding domain"/>
    <property type="match status" value="1"/>
</dbReference>
<keyword evidence="4" id="KW-0547">Nucleotide-binding</keyword>
<proteinExistence type="predicted"/>
<name>A0A0G0LTJ4_UNCC2</name>
<evidence type="ECO:0000256" key="8">
    <source>
        <dbReference type="ARBA" id="ARBA00029731"/>
    </source>
</evidence>
<evidence type="ECO:0000313" key="11">
    <source>
        <dbReference type="EMBL" id="KKQ95258.1"/>
    </source>
</evidence>
<dbReference type="GO" id="GO:0006433">
    <property type="term" value="P:prolyl-tRNA aminoacylation"/>
    <property type="evidence" value="ECO:0007669"/>
    <property type="project" value="InterPro"/>
</dbReference>
<feature type="domain" description="Aminoacyl-transfer RNA synthetases class-II family profile" evidence="10">
    <location>
        <begin position="34"/>
        <end position="316"/>
    </location>
</feature>
<evidence type="ECO:0000256" key="9">
    <source>
        <dbReference type="ARBA" id="ARBA00047671"/>
    </source>
</evidence>
<keyword evidence="7" id="KW-0030">Aminoacyl-tRNA synthetase</keyword>
<evidence type="ECO:0000256" key="3">
    <source>
        <dbReference type="ARBA" id="ARBA00022598"/>
    </source>
</evidence>
<dbReference type="InterPro" id="IPR050062">
    <property type="entry name" value="Pro-tRNA_synthetase"/>
</dbReference>
<dbReference type="PANTHER" id="PTHR42753">
    <property type="entry name" value="MITOCHONDRIAL RIBOSOME PROTEIN L39/PROLYL-TRNA LIGASE FAMILY MEMBER"/>
    <property type="match status" value="1"/>
</dbReference>
<dbReference type="PROSITE" id="PS50862">
    <property type="entry name" value="AA_TRNA_LIGASE_II"/>
    <property type="match status" value="1"/>
</dbReference>
<gene>
    <name evidence="11" type="ORF">UT18_C0002G0035</name>
</gene>
<dbReference type="PANTHER" id="PTHR42753:SF2">
    <property type="entry name" value="PROLINE--TRNA LIGASE"/>
    <property type="match status" value="1"/>
</dbReference>
<evidence type="ECO:0000256" key="7">
    <source>
        <dbReference type="ARBA" id="ARBA00023146"/>
    </source>
</evidence>
<organism evidence="11 12">
    <name type="scientific">candidate division CPR2 bacterium GW2011_GWC2_39_10</name>
    <dbReference type="NCBI Taxonomy" id="1618345"/>
    <lineage>
        <taxon>Bacteria</taxon>
        <taxon>Bacteria division CPR2</taxon>
    </lineage>
</organism>
<evidence type="ECO:0000259" key="10">
    <source>
        <dbReference type="PROSITE" id="PS50862"/>
    </source>
</evidence>
<dbReference type="InterPro" id="IPR002314">
    <property type="entry name" value="aa-tRNA-synt_IIb"/>
</dbReference>
<keyword evidence="5" id="KW-0067">ATP-binding</keyword>
<dbReference type="EMBL" id="LBVV01000002">
    <property type="protein sequence ID" value="KKQ95258.1"/>
    <property type="molecule type" value="Genomic_DNA"/>
</dbReference>
<dbReference type="SUPFAM" id="SSF52954">
    <property type="entry name" value="Class II aaRS ABD-related"/>
    <property type="match status" value="1"/>
</dbReference>
<dbReference type="SUPFAM" id="SSF55681">
    <property type="entry name" value="Class II aaRS and biotin synthetases"/>
    <property type="match status" value="1"/>
</dbReference>
<dbReference type="EC" id="6.1.1.15" evidence="1"/>
<dbReference type="InterPro" id="IPR006195">
    <property type="entry name" value="aa-tRNA-synth_II"/>
</dbReference>
<dbReference type="InterPro" id="IPR033730">
    <property type="entry name" value="ProRS_core_prok"/>
</dbReference>
<accession>A0A0G0LTJ4</accession>
<dbReference type="PATRIC" id="fig|1618345.3.peg.89"/>
<dbReference type="CDD" id="cd00779">
    <property type="entry name" value="ProRS_core_prok"/>
    <property type="match status" value="1"/>
</dbReference>
<evidence type="ECO:0000256" key="6">
    <source>
        <dbReference type="ARBA" id="ARBA00022917"/>
    </source>
</evidence>
<sequence>MKQSSLFSKTRKDVSAESDSINHRLLVKGGFISQLMSGVYTYLPLGLRVLKKIENIIREEMEKIGGQEILMPALHPKENWEVTGRWDTMDDLYKFKSHYTKIELALGPTHEEVVVPLAKQFIHSYKDLPKNLYQIQVKFRDEMRAKSGVLRGREFLMKDLYSFNATEKDLDDYYDAMINVYNNIYKRAGIGSKTYLTFASGGSFSKYSHEFQTETPAGEDIIYLCSKCKIAVNKEIIEEQKNCPKCGNEELKEVKAIEVGNIFKLKTKFSDAFNLTFTDKAGKEHLVQMGCYGIGISRLLGTIVEINHDENGIIWPKEVAPFDIHLLSLSADEKSNKIYETLKNAGFDVLLDDRDETAGTKFKDADLIGIPIRLIISQKLERTGNIEVKERLESESLIINEKDLISHLKRP</sequence>
<evidence type="ECO:0000256" key="2">
    <source>
        <dbReference type="ARBA" id="ARBA00019110"/>
    </source>
</evidence>
<evidence type="ECO:0000256" key="5">
    <source>
        <dbReference type="ARBA" id="ARBA00022840"/>
    </source>
</evidence>
<dbReference type="Pfam" id="PF03129">
    <property type="entry name" value="HGTP_anticodon"/>
    <property type="match status" value="1"/>
</dbReference>
<dbReference type="InterPro" id="IPR044140">
    <property type="entry name" value="ProRS_anticodon_short"/>
</dbReference>
<protein>
    <recommendedName>
        <fullName evidence="2">Proline--tRNA ligase</fullName>
        <ecNumber evidence="1">6.1.1.15</ecNumber>
    </recommendedName>
    <alternativeName>
        <fullName evidence="8">Prolyl-tRNA synthetase</fullName>
    </alternativeName>
</protein>
<dbReference type="GO" id="GO:0004827">
    <property type="term" value="F:proline-tRNA ligase activity"/>
    <property type="evidence" value="ECO:0007669"/>
    <property type="project" value="UniProtKB-EC"/>
</dbReference>
<dbReference type="Pfam" id="PF00587">
    <property type="entry name" value="tRNA-synt_2b"/>
    <property type="match status" value="1"/>
</dbReference>
<keyword evidence="6" id="KW-0648">Protein biosynthesis</keyword>
<comment type="caution">
    <text evidence="11">The sequence shown here is derived from an EMBL/GenBank/DDBJ whole genome shotgun (WGS) entry which is preliminary data.</text>
</comment>
<dbReference type="InterPro" id="IPR004154">
    <property type="entry name" value="Anticodon-bd"/>
</dbReference>
<reference evidence="11 12" key="1">
    <citation type="journal article" date="2015" name="Nature">
        <title>rRNA introns, odd ribosomes, and small enigmatic genomes across a large radiation of phyla.</title>
        <authorList>
            <person name="Brown C.T."/>
            <person name="Hug L.A."/>
            <person name="Thomas B.C."/>
            <person name="Sharon I."/>
            <person name="Castelle C.J."/>
            <person name="Singh A."/>
            <person name="Wilkins M.J."/>
            <person name="Williams K.H."/>
            <person name="Banfield J.F."/>
        </authorList>
    </citation>
    <scope>NUCLEOTIDE SEQUENCE [LARGE SCALE GENOMIC DNA]</scope>
</reference>
<dbReference type="Gene3D" id="3.30.930.10">
    <property type="entry name" value="Bira Bifunctional Protein, Domain 2"/>
    <property type="match status" value="1"/>
</dbReference>
<dbReference type="Proteomes" id="UP000034207">
    <property type="component" value="Unassembled WGS sequence"/>
</dbReference>
<dbReference type="GO" id="GO:0005524">
    <property type="term" value="F:ATP binding"/>
    <property type="evidence" value="ECO:0007669"/>
    <property type="project" value="UniProtKB-KW"/>
</dbReference>